<dbReference type="Proteomes" id="UP000622166">
    <property type="component" value="Unassembled WGS sequence"/>
</dbReference>
<dbReference type="EMBL" id="BMVW01000022">
    <property type="protein sequence ID" value="GGZ39363.1"/>
    <property type="molecule type" value="Genomic_DNA"/>
</dbReference>
<protein>
    <recommendedName>
        <fullName evidence="3">DUF3558 domain-containing protein</fullName>
    </recommendedName>
</protein>
<name>A0A918QC31_9ACTN</name>
<reference evidence="1" key="2">
    <citation type="submission" date="2020-09" db="EMBL/GenBank/DDBJ databases">
        <authorList>
            <person name="Sun Q."/>
            <person name="Ohkuma M."/>
        </authorList>
    </citation>
    <scope>NUCLEOTIDE SEQUENCE</scope>
    <source>
        <strain evidence="1">JCM 4815</strain>
    </source>
</reference>
<keyword evidence="2" id="KW-1185">Reference proteome</keyword>
<comment type="caution">
    <text evidence="1">The sequence shown here is derived from an EMBL/GenBank/DDBJ whole genome shotgun (WGS) entry which is preliminary data.</text>
</comment>
<gene>
    <name evidence="1" type="ORF">GCM10010365_70200</name>
</gene>
<evidence type="ECO:0000313" key="2">
    <source>
        <dbReference type="Proteomes" id="UP000622166"/>
    </source>
</evidence>
<accession>A0A918QC31</accession>
<organism evidence="1 2">
    <name type="scientific">Streptomyces poonensis</name>
    <dbReference type="NCBI Taxonomy" id="68255"/>
    <lineage>
        <taxon>Bacteria</taxon>
        <taxon>Bacillati</taxon>
        <taxon>Actinomycetota</taxon>
        <taxon>Actinomycetes</taxon>
        <taxon>Kitasatosporales</taxon>
        <taxon>Streptomycetaceae</taxon>
        <taxon>Streptomyces</taxon>
    </lineage>
</organism>
<sequence length="188" mass="20158">MGNSGSILKRPLWALVAVLPLLSGCSAEEQVEYDLPNSLCGVPVDRSVIEPIFPPGKELTQEGGALPDGQDRSYCSYLVDGNTAVSLSDQRYQEKLTARDVIMKTTPQGHAEEVSVVASGDIALYRGHAVGVTACSGFPSEVDGEESRVYAVMVGIGDSENWQEAQTKLTQFMEEFLPAAAQADRCSD</sequence>
<evidence type="ECO:0000313" key="1">
    <source>
        <dbReference type="EMBL" id="GGZ39363.1"/>
    </source>
</evidence>
<dbReference type="AlphaFoldDB" id="A0A918QC31"/>
<evidence type="ECO:0008006" key="3">
    <source>
        <dbReference type="Google" id="ProtNLM"/>
    </source>
</evidence>
<proteinExistence type="predicted"/>
<reference evidence="1" key="1">
    <citation type="journal article" date="2014" name="Int. J. Syst. Evol. Microbiol.">
        <title>Complete genome sequence of Corynebacterium casei LMG S-19264T (=DSM 44701T), isolated from a smear-ripened cheese.</title>
        <authorList>
            <consortium name="US DOE Joint Genome Institute (JGI-PGF)"/>
            <person name="Walter F."/>
            <person name="Albersmeier A."/>
            <person name="Kalinowski J."/>
            <person name="Ruckert C."/>
        </authorList>
    </citation>
    <scope>NUCLEOTIDE SEQUENCE</scope>
    <source>
        <strain evidence="1">JCM 4815</strain>
    </source>
</reference>